<feature type="compositionally biased region" description="Basic and acidic residues" evidence="1">
    <location>
        <begin position="115"/>
        <end position="125"/>
    </location>
</feature>
<dbReference type="EMBL" id="KN880839">
    <property type="protein sequence ID" value="KIY61995.1"/>
    <property type="molecule type" value="Genomic_DNA"/>
</dbReference>
<sequence>MARISWIQRSTHIRAARTAAPSIRVHSLSIRQSLTNMAANHSAFFVLGQAEGFRSEDALLDLHRLPASQESLPTLDYQDDSDFEDDDEVDAQGYPFDVSDSPQERLSSTPVDNSKVSKDSEKENSYTDSSTTQNTVLPHIVVPRPEDVEAVMRSQKVLRYGRIKVLSNGAYRTWRAIIHYIYTGTLQFAPLRSTKRSRPSPQACSPKSVYRVADEYGIDTLKQLAFKEIVGNITTKNVFEEVFSYFAHMYPAVHDHGMKVLLKNKSVPAVKKGIMENFHKYGEGAMKPHEKETMNKIMAQLI</sequence>
<protein>
    <recommendedName>
        <fullName evidence="4">BTB domain-containing protein</fullName>
    </recommendedName>
</protein>
<organism evidence="2 3">
    <name type="scientific">Cylindrobasidium torrendii FP15055 ss-10</name>
    <dbReference type="NCBI Taxonomy" id="1314674"/>
    <lineage>
        <taxon>Eukaryota</taxon>
        <taxon>Fungi</taxon>
        <taxon>Dikarya</taxon>
        <taxon>Basidiomycota</taxon>
        <taxon>Agaricomycotina</taxon>
        <taxon>Agaricomycetes</taxon>
        <taxon>Agaricomycetidae</taxon>
        <taxon>Agaricales</taxon>
        <taxon>Marasmiineae</taxon>
        <taxon>Physalacriaceae</taxon>
        <taxon>Cylindrobasidium</taxon>
    </lineage>
</organism>
<dbReference type="InterPro" id="IPR011333">
    <property type="entry name" value="SKP1/BTB/POZ_sf"/>
</dbReference>
<keyword evidence="3" id="KW-1185">Reference proteome</keyword>
<dbReference type="OrthoDB" id="6359816at2759"/>
<evidence type="ECO:0000256" key="1">
    <source>
        <dbReference type="SAM" id="MobiDB-lite"/>
    </source>
</evidence>
<reference evidence="2 3" key="1">
    <citation type="journal article" date="2015" name="Fungal Genet. Biol.">
        <title>Evolution of novel wood decay mechanisms in Agaricales revealed by the genome sequences of Fistulina hepatica and Cylindrobasidium torrendii.</title>
        <authorList>
            <person name="Floudas D."/>
            <person name="Held B.W."/>
            <person name="Riley R."/>
            <person name="Nagy L.G."/>
            <person name="Koehler G."/>
            <person name="Ransdell A.S."/>
            <person name="Younus H."/>
            <person name="Chow J."/>
            <person name="Chiniquy J."/>
            <person name="Lipzen A."/>
            <person name="Tritt A."/>
            <person name="Sun H."/>
            <person name="Haridas S."/>
            <person name="LaButti K."/>
            <person name="Ohm R.A."/>
            <person name="Kues U."/>
            <person name="Blanchette R.A."/>
            <person name="Grigoriev I.V."/>
            <person name="Minto R.E."/>
            <person name="Hibbett D.S."/>
        </authorList>
    </citation>
    <scope>NUCLEOTIDE SEQUENCE [LARGE SCALE GENOMIC DNA]</scope>
    <source>
        <strain evidence="2 3">FP15055 ss-10</strain>
    </source>
</reference>
<evidence type="ECO:0000313" key="2">
    <source>
        <dbReference type="EMBL" id="KIY61995.1"/>
    </source>
</evidence>
<feature type="compositionally biased region" description="Acidic residues" evidence="1">
    <location>
        <begin position="77"/>
        <end position="90"/>
    </location>
</feature>
<feature type="region of interest" description="Disordered" evidence="1">
    <location>
        <begin position="71"/>
        <end position="134"/>
    </location>
</feature>
<name>A0A0D7AVF9_9AGAR</name>
<feature type="compositionally biased region" description="Polar residues" evidence="1">
    <location>
        <begin position="100"/>
        <end position="114"/>
    </location>
</feature>
<dbReference type="STRING" id="1314674.A0A0D7AVF9"/>
<dbReference type="AlphaFoldDB" id="A0A0D7AVF9"/>
<evidence type="ECO:0008006" key="4">
    <source>
        <dbReference type="Google" id="ProtNLM"/>
    </source>
</evidence>
<dbReference type="Gene3D" id="3.30.710.10">
    <property type="entry name" value="Potassium Channel Kv1.1, Chain A"/>
    <property type="match status" value="1"/>
</dbReference>
<proteinExistence type="predicted"/>
<evidence type="ECO:0000313" key="3">
    <source>
        <dbReference type="Proteomes" id="UP000054007"/>
    </source>
</evidence>
<accession>A0A0D7AVF9</accession>
<dbReference type="Proteomes" id="UP000054007">
    <property type="component" value="Unassembled WGS sequence"/>
</dbReference>
<gene>
    <name evidence="2" type="ORF">CYLTODRAFT_197699</name>
</gene>